<dbReference type="Gene3D" id="3.90.180.10">
    <property type="entry name" value="Medium-chain alcohol dehydrogenases, catalytic domain"/>
    <property type="match status" value="1"/>
</dbReference>
<dbReference type="STRING" id="443610.VE25_04400"/>
<dbReference type="PANTHER" id="PTHR44154">
    <property type="entry name" value="QUINONE OXIDOREDUCTASE"/>
    <property type="match status" value="1"/>
</dbReference>
<dbReference type="PATRIC" id="fig|443610.3.peg.3365"/>
<dbReference type="CDD" id="cd05289">
    <property type="entry name" value="MDR_like_2"/>
    <property type="match status" value="1"/>
</dbReference>
<reference evidence="3 4" key="1">
    <citation type="submission" date="2015-03" db="EMBL/GenBank/DDBJ databases">
        <authorList>
            <person name="Hassan Y.I."/>
            <person name="Lepp D."/>
            <person name="Li X.-Z."/>
            <person name="Zhou T."/>
        </authorList>
    </citation>
    <scope>NUCLEOTIDE SEQUENCE [LARGE SCALE GENOMIC DNA]</scope>
    <source>
        <strain evidence="3 4">BD-c194</strain>
    </source>
</reference>
<comment type="caution">
    <text evidence="3">The sequence shown here is derived from an EMBL/GenBank/DDBJ whole genome shotgun (WGS) entry which is preliminary data.</text>
</comment>
<evidence type="ECO:0000259" key="2">
    <source>
        <dbReference type="SMART" id="SM00829"/>
    </source>
</evidence>
<dbReference type="InterPro" id="IPR036291">
    <property type="entry name" value="NAD(P)-bd_dom_sf"/>
</dbReference>
<dbReference type="InterPro" id="IPR011032">
    <property type="entry name" value="GroES-like_sf"/>
</dbReference>
<dbReference type="SUPFAM" id="SSF50129">
    <property type="entry name" value="GroES-like"/>
    <property type="match status" value="1"/>
</dbReference>
<dbReference type="AlphaFoldDB" id="A0A0F5FVW6"/>
<evidence type="ECO:0000313" key="3">
    <source>
        <dbReference type="EMBL" id="KKB13009.1"/>
    </source>
</evidence>
<dbReference type="InterPro" id="IPR013154">
    <property type="entry name" value="ADH-like_N"/>
</dbReference>
<proteinExistence type="predicted"/>
<accession>A0A0F5FVW6</accession>
<keyword evidence="1" id="KW-0521">NADP</keyword>
<gene>
    <name evidence="3" type="ORF">VE25_04400</name>
</gene>
<dbReference type="EMBL" id="JZEX01000053">
    <property type="protein sequence ID" value="KKB13009.1"/>
    <property type="molecule type" value="Genomic_DNA"/>
</dbReference>
<sequence>MRAARFAAFGGPEVLAIEDIPVPEPASGEVRIKVETAAIQPFDRRVRSGTLPLPPGVALPITTSNEFSGRIDALGGGVTGFSVGDPVAGRRLFGCAAEYLVVPASDIALKPAQLSFAEAATLGGTAQTADAAVEALDIGPGDVLLIHGAAGGVGTFATQLALLRGATVIGTASPANQDYVGGIGAVPLVYGPGLAERISDAAPRGVTAILDCAGGPALDLSLTLGVPLARISSLGDPRGKELGLRAVGGARDGQRLAKLLTLSAEGRLAATVRRIFPLHDIVEAHRELESGHGRGKIVVAVR</sequence>
<dbReference type="Pfam" id="PF08240">
    <property type="entry name" value="ADH_N"/>
    <property type="match status" value="1"/>
</dbReference>
<name>A0A0F5FVW6_9HYPH</name>
<dbReference type="InterPro" id="IPR051603">
    <property type="entry name" value="Zinc-ADH_QOR/CCCR"/>
</dbReference>
<dbReference type="SUPFAM" id="SSF51735">
    <property type="entry name" value="NAD(P)-binding Rossmann-fold domains"/>
    <property type="match status" value="1"/>
</dbReference>
<organism evidence="3 4">
    <name type="scientific">Devosia geojensis</name>
    <dbReference type="NCBI Taxonomy" id="443610"/>
    <lineage>
        <taxon>Bacteria</taxon>
        <taxon>Pseudomonadati</taxon>
        <taxon>Pseudomonadota</taxon>
        <taxon>Alphaproteobacteria</taxon>
        <taxon>Hyphomicrobiales</taxon>
        <taxon>Devosiaceae</taxon>
        <taxon>Devosia</taxon>
    </lineage>
</organism>
<dbReference type="RefSeq" id="WP_046107384.1">
    <property type="nucleotide sequence ID" value="NZ_JZEX01000053.1"/>
</dbReference>
<evidence type="ECO:0000256" key="1">
    <source>
        <dbReference type="ARBA" id="ARBA00022857"/>
    </source>
</evidence>
<dbReference type="Pfam" id="PF13602">
    <property type="entry name" value="ADH_zinc_N_2"/>
    <property type="match status" value="1"/>
</dbReference>
<dbReference type="GO" id="GO:0016491">
    <property type="term" value="F:oxidoreductase activity"/>
    <property type="evidence" value="ECO:0007669"/>
    <property type="project" value="InterPro"/>
</dbReference>
<dbReference type="InterPro" id="IPR020843">
    <property type="entry name" value="ER"/>
</dbReference>
<evidence type="ECO:0000313" key="4">
    <source>
        <dbReference type="Proteomes" id="UP000033632"/>
    </source>
</evidence>
<dbReference type="OrthoDB" id="9792321at2"/>
<protein>
    <recommendedName>
        <fullName evidence="2">Enoyl reductase (ER) domain-containing protein</fullName>
    </recommendedName>
</protein>
<dbReference type="SMART" id="SM00829">
    <property type="entry name" value="PKS_ER"/>
    <property type="match status" value="1"/>
</dbReference>
<dbReference type="Gene3D" id="3.40.50.720">
    <property type="entry name" value="NAD(P)-binding Rossmann-like Domain"/>
    <property type="match status" value="1"/>
</dbReference>
<feature type="domain" description="Enoyl reductase (ER)" evidence="2">
    <location>
        <begin position="10"/>
        <end position="299"/>
    </location>
</feature>
<dbReference type="Proteomes" id="UP000033632">
    <property type="component" value="Unassembled WGS sequence"/>
</dbReference>
<keyword evidence="4" id="KW-1185">Reference proteome</keyword>
<dbReference type="PANTHER" id="PTHR44154:SF1">
    <property type="entry name" value="QUINONE OXIDOREDUCTASE"/>
    <property type="match status" value="1"/>
</dbReference>